<dbReference type="Proteomes" id="UP001604282">
    <property type="component" value="Unassembled WGS sequence"/>
</dbReference>
<keyword evidence="2" id="KW-1185">Reference proteome</keyword>
<comment type="caution">
    <text evidence="1">The sequence shown here is derived from an EMBL/GenBank/DDBJ whole genome shotgun (WGS) entry which is preliminary data.</text>
</comment>
<gene>
    <name evidence="1" type="ORF">ACGFYS_23800</name>
</gene>
<protein>
    <submittedName>
        <fullName evidence="1">Uncharacterized protein</fullName>
    </submittedName>
</protein>
<dbReference type="EMBL" id="JBICZW010000016">
    <property type="protein sequence ID" value="MFG3191959.1"/>
    <property type="molecule type" value="Genomic_DNA"/>
</dbReference>
<sequence length="67" mass="7719">MRDERLDEPLSDEELELFVPYPHRFAHHDVEEGSVGLVLERSGEEEWPGSLRLSWEWTSGTDVHDGG</sequence>
<proteinExistence type="predicted"/>
<dbReference type="RefSeq" id="WP_189851799.1">
    <property type="nucleotide sequence ID" value="NZ_BMVV01000019.1"/>
</dbReference>
<organism evidence="1 2">
    <name type="scientific">Streptomyces omiyaensis</name>
    <dbReference type="NCBI Taxonomy" id="68247"/>
    <lineage>
        <taxon>Bacteria</taxon>
        <taxon>Bacillati</taxon>
        <taxon>Actinomycetota</taxon>
        <taxon>Actinomycetes</taxon>
        <taxon>Kitasatosporales</taxon>
        <taxon>Streptomycetaceae</taxon>
        <taxon>Streptomyces</taxon>
    </lineage>
</organism>
<evidence type="ECO:0000313" key="2">
    <source>
        <dbReference type="Proteomes" id="UP001604282"/>
    </source>
</evidence>
<accession>A0ABW7BWR6</accession>
<name>A0ABW7BWR6_9ACTN</name>
<evidence type="ECO:0000313" key="1">
    <source>
        <dbReference type="EMBL" id="MFG3191959.1"/>
    </source>
</evidence>
<reference evidence="1 2" key="1">
    <citation type="submission" date="2024-10" db="EMBL/GenBank/DDBJ databases">
        <title>The Natural Products Discovery Center: Release of the First 8490 Sequenced Strains for Exploring Actinobacteria Biosynthetic Diversity.</title>
        <authorList>
            <person name="Kalkreuter E."/>
            <person name="Kautsar S.A."/>
            <person name="Yang D."/>
            <person name="Bader C.D."/>
            <person name="Teijaro C.N."/>
            <person name="Fluegel L."/>
            <person name="Davis C.M."/>
            <person name="Simpson J.R."/>
            <person name="Lauterbach L."/>
            <person name="Steele A.D."/>
            <person name="Gui C."/>
            <person name="Meng S."/>
            <person name="Li G."/>
            <person name="Viehrig K."/>
            <person name="Ye F."/>
            <person name="Su P."/>
            <person name="Kiefer A.F."/>
            <person name="Nichols A."/>
            <person name="Cepeda A.J."/>
            <person name="Yan W."/>
            <person name="Fan B."/>
            <person name="Jiang Y."/>
            <person name="Adhikari A."/>
            <person name="Zheng C.-J."/>
            <person name="Schuster L."/>
            <person name="Cowan T.M."/>
            <person name="Smanski M.J."/>
            <person name="Chevrette M.G."/>
            <person name="De Carvalho L.P.S."/>
            <person name="Shen B."/>
        </authorList>
    </citation>
    <scope>NUCLEOTIDE SEQUENCE [LARGE SCALE GENOMIC DNA]</scope>
    <source>
        <strain evidence="1 2">NPDC048229</strain>
    </source>
</reference>